<name>A0A1C1CK01_9EURO</name>
<feature type="compositionally biased region" description="Basic and acidic residues" evidence="2">
    <location>
        <begin position="722"/>
        <end position="734"/>
    </location>
</feature>
<feature type="compositionally biased region" description="Basic and acidic residues" evidence="2">
    <location>
        <begin position="894"/>
        <end position="909"/>
    </location>
</feature>
<accession>A0A1C1CK01</accession>
<dbReference type="EMBL" id="LGRB01000011">
    <property type="protein sequence ID" value="OCT48829.1"/>
    <property type="molecule type" value="Genomic_DNA"/>
</dbReference>
<dbReference type="VEuPathDB" id="FungiDB:G647_03082"/>
<dbReference type="OrthoDB" id="4156714at2759"/>
<organism evidence="3 4">
    <name type="scientific">Cladophialophora carrionii</name>
    <dbReference type="NCBI Taxonomy" id="86049"/>
    <lineage>
        <taxon>Eukaryota</taxon>
        <taxon>Fungi</taxon>
        <taxon>Dikarya</taxon>
        <taxon>Ascomycota</taxon>
        <taxon>Pezizomycotina</taxon>
        <taxon>Eurotiomycetes</taxon>
        <taxon>Chaetothyriomycetidae</taxon>
        <taxon>Chaetothyriales</taxon>
        <taxon>Herpotrichiellaceae</taxon>
        <taxon>Cladophialophora</taxon>
    </lineage>
</organism>
<feature type="region of interest" description="Disordered" evidence="2">
    <location>
        <begin position="885"/>
        <end position="967"/>
    </location>
</feature>
<evidence type="ECO:0000256" key="2">
    <source>
        <dbReference type="SAM" id="MobiDB-lite"/>
    </source>
</evidence>
<evidence type="ECO:0000313" key="4">
    <source>
        <dbReference type="Proteomes" id="UP000094526"/>
    </source>
</evidence>
<feature type="compositionally biased region" description="Polar residues" evidence="2">
    <location>
        <begin position="939"/>
        <end position="953"/>
    </location>
</feature>
<keyword evidence="4" id="KW-1185">Reference proteome</keyword>
<feature type="coiled-coil region" evidence="1">
    <location>
        <begin position="166"/>
        <end position="204"/>
    </location>
</feature>
<keyword evidence="1" id="KW-0175">Coiled coil</keyword>
<proteinExistence type="predicted"/>
<feature type="region of interest" description="Disordered" evidence="2">
    <location>
        <begin position="1"/>
        <end position="134"/>
    </location>
</feature>
<evidence type="ECO:0000313" key="3">
    <source>
        <dbReference type="EMBL" id="OCT48829.1"/>
    </source>
</evidence>
<dbReference type="Proteomes" id="UP000094526">
    <property type="component" value="Unassembled WGS sequence"/>
</dbReference>
<feature type="compositionally biased region" description="Low complexity" evidence="2">
    <location>
        <begin position="83"/>
        <end position="96"/>
    </location>
</feature>
<dbReference type="AlphaFoldDB" id="A0A1C1CK01"/>
<comment type="caution">
    <text evidence="3">The sequence shown here is derived from an EMBL/GenBank/DDBJ whole genome shotgun (WGS) entry which is preliminary data.</text>
</comment>
<gene>
    <name evidence="3" type="ORF">CLCR_04545</name>
</gene>
<reference evidence="4" key="1">
    <citation type="submission" date="2015-07" db="EMBL/GenBank/DDBJ databases">
        <authorList>
            <person name="Teixeira M.M."/>
            <person name="Souza R.C."/>
            <person name="Almeida L.G."/>
            <person name="Vicente V.A."/>
            <person name="de Hoog S."/>
            <person name="Bocca A.L."/>
            <person name="de Almeida S.R."/>
            <person name="Vasconcelos A.T."/>
            <person name="Felipe M.S."/>
        </authorList>
    </citation>
    <scope>NUCLEOTIDE SEQUENCE [LARGE SCALE GENOMIC DNA]</scope>
    <source>
        <strain evidence="4">KSF</strain>
    </source>
</reference>
<dbReference type="VEuPathDB" id="FungiDB:CLCR_04545"/>
<feature type="compositionally biased region" description="Basic and acidic residues" evidence="2">
    <location>
        <begin position="690"/>
        <end position="699"/>
    </location>
</feature>
<evidence type="ECO:0000256" key="1">
    <source>
        <dbReference type="SAM" id="Coils"/>
    </source>
</evidence>
<protein>
    <submittedName>
        <fullName evidence="3">Uncharacterized protein</fullName>
    </submittedName>
</protein>
<sequence>MDSSQSDSGLKITGGRSVSVEVPKQKMVAAEDDSGVADTIPRLDESGFKPRSTRPKRISDNSESFSTDAIPAQESDGLVKTNDSQQSGDGSQYDDSSAGKKPAKRQLQKEITPASPKKGRRRGKTEKANNTVKRPRQLKLNLEQSHNRIRQQMNSIQGYKTAKVKQLEKRKALEQIERSLKEANSRLEQEVQDLKRQILAHEATIQGYHDDALELLGKDKAEAMQDEQVTEALTWLFTETNEWARTWSIERWNDEAKARVRGILTSHEKDGGKAFATKWLVAAIDEAVKDKQTPPPMVFNALLNWFLCTETFGRPFAHLGRSNQDAANNGFEDCMNWIMEAAIEECTESSNKLRARICSLVDKPSVLDGSKAAKLSSRQKNMQRLRQNRCEKIVALCLSEFGVGLQEVSDEDGQKRHKEMLEIVEAALRLSARLTSENPEVKVYFLDDLGKTKFDLRHDRFRPHRILKLDDEEYDDEAQRAEAEALVGRPFDMVVEPCIVRRGDAKGEEYDKEQVLHRGVVWMVKGMAIPREELSKDETSFNDQYSMQTMSPAGPSRGDGNGSSAASGLHLGGGVQGEPYGSAPPSDRASSYNLRRAPKPPSKYGSEDEDKTAVGNKKLVSRNTSTSEIPGGQARCSHQKPDRPTITPRHRPQSTDLLNDGRESTSEAEDGSGDCQTALAESRTTTPNTDARKKLESCPKGHSGRSKKSLARRASRQQASDSDNHAELQVKEEIPDSSANARGAARICKEEAPLGPVPKPSLELSRKRKNSGSSTKERVREPENIENGPPSKKVKTDVATESSHNESTGSGEAYVSITQSAVGGYYEASSAPGRPIATQEQDATAKLAEERSIKGATVTDGSGISFEEDGFSIIEQQDAVQVFEEPEPATDWASKTRAERPDTTGRQDYEPSVPDCQPECTSEQGYEISYRERLGYPEQQPSSNELPSPNPQASARAVTVNADSPLD</sequence>
<feature type="compositionally biased region" description="Polar residues" evidence="2">
    <location>
        <begin position="799"/>
        <end position="813"/>
    </location>
</feature>
<feature type="region of interest" description="Disordered" evidence="2">
    <location>
        <begin position="545"/>
        <end position="813"/>
    </location>
</feature>
<feature type="compositionally biased region" description="Basic residues" evidence="2">
    <location>
        <begin position="702"/>
        <end position="715"/>
    </location>
</feature>